<dbReference type="RefSeq" id="XP_044371577.1">
    <property type="nucleotide sequence ID" value="XM_044515642.1"/>
</dbReference>
<dbReference type="PROSITE" id="PS00455">
    <property type="entry name" value="AMP_BINDING"/>
    <property type="match status" value="1"/>
</dbReference>
<dbReference type="InterPro" id="IPR020845">
    <property type="entry name" value="AMP-binding_CS"/>
</dbReference>
<accession>A0A3B6IWJ0</accession>
<feature type="domain" description="AMP-binding enzyme C-terminal" evidence="13">
    <location>
        <begin position="582"/>
        <end position="656"/>
    </location>
</feature>
<dbReference type="Pfam" id="PF13193">
    <property type="entry name" value="AMP-binding_C"/>
    <property type="match status" value="1"/>
</dbReference>
<evidence type="ECO:0000256" key="6">
    <source>
        <dbReference type="ARBA" id="ARBA00022842"/>
    </source>
</evidence>
<dbReference type="GO" id="GO:0006631">
    <property type="term" value="P:fatty acid metabolic process"/>
    <property type="evidence" value="ECO:0007669"/>
    <property type="project" value="UniProtKB-KW"/>
</dbReference>
<evidence type="ECO:0000313" key="15">
    <source>
        <dbReference type="Proteomes" id="UP000019116"/>
    </source>
</evidence>
<dbReference type="FunFam" id="3.30.300.30:FF:000008">
    <property type="entry name" value="2,3-dihydroxybenzoate-AMP ligase"/>
    <property type="match status" value="1"/>
</dbReference>
<dbReference type="Gramene" id="TraesCAD_scaffold_056579_01G000100.1">
    <property type="protein sequence ID" value="TraesCAD_scaffold_056579_01G000100.1"/>
    <property type="gene ID" value="TraesCAD_scaffold_056579_01G000100"/>
</dbReference>
<dbReference type="Proteomes" id="UP000019116">
    <property type="component" value="Chromosome 4B"/>
</dbReference>
<evidence type="ECO:0000259" key="12">
    <source>
        <dbReference type="Pfam" id="PF00501"/>
    </source>
</evidence>
<keyword evidence="6" id="KW-0460">Magnesium</keyword>
<dbReference type="InterPro" id="IPR042099">
    <property type="entry name" value="ANL_N_sf"/>
</dbReference>
<evidence type="ECO:0000256" key="1">
    <source>
        <dbReference type="ARBA" id="ARBA00001946"/>
    </source>
</evidence>
<dbReference type="PANTHER" id="PTHR43859:SF4">
    <property type="entry name" value="BUTANOATE--COA LIGASE AAE1-RELATED"/>
    <property type="match status" value="1"/>
</dbReference>
<dbReference type="OMA" id="WETYGGT"/>
<evidence type="ECO:0000313" key="14">
    <source>
        <dbReference type="EnsemblPlants" id="TraesCS4B02G330100.1"/>
    </source>
</evidence>
<dbReference type="Gramene" id="TraesCS4B02G330100.1">
    <property type="protein sequence ID" value="TraesCS4B02G330100.1"/>
    <property type="gene ID" value="TraesCS4B02G330100"/>
</dbReference>
<dbReference type="CDD" id="cd12118">
    <property type="entry name" value="ttLC_FACS_AEE21_like"/>
    <property type="match status" value="1"/>
</dbReference>
<evidence type="ECO:0000256" key="8">
    <source>
        <dbReference type="ARBA" id="ARBA00034219"/>
    </source>
</evidence>
<comment type="catalytic activity">
    <reaction evidence="8">
        <text>(E)-4-coumarate + ATP + H(+) = (E)-4-coumaroyl-AMP + diphosphate</text>
        <dbReference type="Rhea" id="RHEA:72419"/>
        <dbReference type="ChEBI" id="CHEBI:12876"/>
        <dbReference type="ChEBI" id="CHEBI:15378"/>
        <dbReference type="ChEBI" id="CHEBI:30616"/>
        <dbReference type="ChEBI" id="CHEBI:33019"/>
        <dbReference type="ChEBI" id="CHEBI:192348"/>
    </reaction>
    <physiologicalReaction direction="left-to-right" evidence="8">
        <dbReference type="Rhea" id="RHEA:72420"/>
    </physiologicalReaction>
</comment>
<keyword evidence="7" id="KW-0443">Lipid metabolism</keyword>
<protein>
    <recommendedName>
        <fullName evidence="3">4-coumarate--CoA ligase</fullName>
        <ecNumber evidence="3">6.2.1.12</ecNumber>
    </recommendedName>
</protein>
<dbReference type="AlphaFoldDB" id="A0A3B6IWJ0"/>
<dbReference type="Gene3D" id="3.40.50.12780">
    <property type="entry name" value="N-terminal domain of ligase-like"/>
    <property type="match status" value="1"/>
</dbReference>
<evidence type="ECO:0000256" key="2">
    <source>
        <dbReference type="ARBA" id="ARBA00006432"/>
    </source>
</evidence>
<dbReference type="KEGG" id="taes:123093636"/>
<keyword evidence="15" id="KW-1185">Reference proteome</keyword>
<dbReference type="Gene3D" id="3.30.300.30">
    <property type="match status" value="1"/>
</dbReference>
<name>A0A3B6IWJ0_WHEAT</name>
<evidence type="ECO:0000256" key="4">
    <source>
        <dbReference type="ARBA" id="ARBA00022598"/>
    </source>
</evidence>
<sequence length="682" mass="74137">MQVGCLHPVACVILLLTPSLSLSLSHAMSSSRAAMLRRLITHRHRSIVSVCDGIGSPQRQLTRHRYSNPHQGYSNPTPDLAGARAFTSLLSTPWPCRPRASLSSLSFFSSLAGRGEDQEVEGLDMDAGTVRCAANYAPLTPLSFIERAAAVYGDRPAVVYGEARRRTWREVRERCVRVAAALAARFGVARGDVVAVLSPNVPAMYELHFAVPMAGAVLCTFNTRHDAPMVSALLKHSGAKVFLVESSLLHVGRAALKRIADSESNAASIPVLVTISDDAGQDSGRAADYDYEGLIKSAPSAFDIRWPADELDPITLNYTSGTTSRPKGVVYNHRGAYLNTIGTVLAYDITPMPTYLWTVPMFHCNGWHLPWGVAMQGGTNVCLRHFTAAVIFDTIERHGVTHMGGAPTVLNMIVNAPAADRRPLPGTVRVMTGGAPPPPRVLAWMEELGFAVYHIYGLTETYGPATVCTWMPEWDALPGEERARLKARQGFQHIAMEEADVKDPATMESVPRDGEAVGEVMFRGNTVMSGYYKDITATKESMAGGWLHTGDLAVRHPDGYIQLKDRAKDIIISGGENISSIEVESVIFSHPAVLEAAVVARPDDHWGETPCAFVKLKDGAIATEAEIIGFCRERLPHFMAPKTVVFEDLPKTSTGKTQKFVLREKARAMGSLTKIVGNNSKL</sequence>
<gene>
    <name evidence="14" type="primary">LOC123093636</name>
</gene>
<dbReference type="STRING" id="4565.A0A3B6IWJ0"/>
<proteinExistence type="inferred from homology"/>
<dbReference type="SUPFAM" id="SSF56801">
    <property type="entry name" value="Acetyl-CoA synthetase-like"/>
    <property type="match status" value="1"/>
</dbReference>
<dbReference type="InterPro" id="IPR025110">
    <property type="entry name" value="AMP-bd_C"/>
</dbReference>
<dbReference type="InterPro" id="IPR045851">
    <property type="entry name" value="AMP-bd_C_sf"/>
</dbReference>
<dbReference type="GO" id="GO:0016207">
    <property type="term" value="F:4-coumarate-CoA ligase activity"/>
    <property type="evidence" value="ECO:0007669"/>
    <property type="project" value="UniProtKB-EC"/>
</dbReference>
<dbReference type="SMR" id="A0A3B6IWJ0"/>
<dbReference type="GO" id="GO:0106290">
    <property type="term" value="F:trans-cinnamate-CoA ligase activity"/>
    <property type="evidence" value="ECO:0007669"/>
    <property type="project" value="UniProtKB-ARBA"/>
</dbReference>
<reference evidence="14" key="1">
    <citation type="submission" date="2018-08" db="EMBL/GenBank/DDBJ databases">
        <authorList>
            <person name="Rossello M."/>
        </authorList>
    </citation>
    <scope>NUCLEOTIDE SEQUENCE [LARGE SCALE GENOMIC DNA]</scope>
    <source>
        <strain evidence="14">cv. Chinese Spring</strain>
    </source>
</reference>
<dbReference type="Gramene" id="TraesWEE_scaffold_056352_01G000100.1">
    <property type="protein sequence ID" value="TraesWEE_scaffold_056352_01G000100.1"/>
    <property type="gene ID" value="TraesWEE_scaffold_056352_01G000100"/>
</dbReference>
<dbReference type="InterPro" id="IPR000873">
    <property type="entry name" value="AMP-dep_synth/lig_dom"/>
</dbReference>
<evidence type="ECO:0000256" key="7">
    <source>
        <dbReference type="ARBA" id="ARBA00023098"/>
    </source>
</evidence>
<comment type="catalytic activity">
    <reaction evidence="10">
        <text>(E)-4-coumarate + ATP + CoA = (E)-4-coumaroyl-CoA + AMP + diphosphate</text>
        <dbReference type="Rhea" id="RHEA:19641"/>
        <dbReference type="ChEBI" id="CHEBI:12876"/>
        <dbReference type="ChEBI" id="CHEBI:30616"/>
        <dbReference type="ChEBI" id="CHEBI:33019"/>
        <dbReference type="ChEBI" id="CHEBI:57287"/>
        <dbReference type="ChEBI" id="CHEBI:85008"/>
        <dbReference type="ChEBI" id="CHEBI:456215"/>
        <dbReference type="EC" id="6.2.1.12"/>
    </reaction>
    <physiologicalReaction direction="left-to-right" evidence="10">
        <dbReference type="Rhea" id="RHEA:19642"/>
    </physiologicalReaction>
</comment>
<dbReference type="Gramene" id="TraesCLE_scaffold_032590_01G000100.1">
    <property type="protein sequence ID" value="TraesCLE_scaffold_032590_01G000100.1"/>
    <property type="gene ID" value="TraesCLE_scaffold_032590_01G000100"/>
</dbReference>
<evidence type="ECO:0000256" key="10">
    <source>
        <dbReference type="ARBA" id="ARBA00034252"/>
    </source>
</evidence>
<comment type="cofactor">
    <cofactor evidence="1">
        <name>Mg(2+)</name>
        <dbReference type="ChEBI" id="CHEBI:18420"/>
    </cofactor>
</comment>
<evidence type="ECO:0000259" key="13">
    <source>
        <dbReference type="Pfam" id="PF13193"/>
    </source>
</evidence>
<comment type="similarity">
    <text evidence="2">Belongs to the ATP-dependent AMP-binding enzyme family.</text>
</comment>
<dbReference type="OrthoDB" id="10253115at2759"/>
<evidence type="ECO:0000256" key="9">
    <source>
        <dbReference type="ARBA" id="ARBA00034223"/>
    </source>
</evidence>
<dbReference type="Gramene" id="TraesRN4B0100886100.1">
    <property type="protein sequence ID" value="TraesRN4B0100886100.1"/>
    <property type="gene ID" value="TraesRN4B0100886100"/>
</dbReference>
<feature type="chain" id="PRO_5043175758" description="4-coumarate--CoA ligase" evidence="11">
    <location>
        <begin position="22"/>
        <end position="682"/>
    </location>
</feature>
<dbReference type="Gramene" id="TraesJAG4B03G02386360.1">
    <property type="protein sequence ID" value="TraesJAG4B03G02386360.1"/>
    <property type="gene ID" value="TraesJAG4B03G02386360"/>
</dbReference>
<dbReference type="GeneID" id="123093636"/>
<dbReference type="Pfam" id="PF00501">
    <property type="entry name" value="AMP-binding"/>
    <property type="match status" value="1"/>
</dbReference>
<keyword evidence="11" id="KW-0732">Signal</keyword>
<feature type="signal peptide" evidence="11">
    <location>
        <begin position="1"/>
        <end position="21"/>
    </location>
</feature>
<feature type="domain" description="AMP-dependent synthetase/ligase" evidence="12">
    <location>
        <begin position="146"/>
        <end position="532"/>
    </location>
</feature>
<keyword evidence="5" id="KW-0276">Fatty acid metabolism</keyword>
<dbReference type="EnsemblPlants" id="TraesCS4B02G330100.1">
    <property type="protein sequence ID" value="TraesCS4B02G330100.1"/>
    <property type="gene ID" value="TraesCS4B02G330100"/>
</dbReference>
<keyword evidence="4" id="KW-0436">Ligase</keyword>
<dbReference type="GO" id="GO:0009698">
    <property type="term" value="P:phenylpropanoid metabolic process"/>
    <property type="evidence" value="ECO:0007669"/>
    <property type="project" value="UniProtKB-ARBA"/>
</dbReference>
<evidence type="ECO:0000256" key="11">
    <source>
        <dbReference type="SAM" id="SignalP"/>
    </source>
</evidence>
<evidence type="ECO:0000256" key="5">
    <source>
        <dbReference type="ARBA" id="ARBA00022832"/>
    </source>
</evidence>
<evidence type="ECO:0000256" key="3">
    <source>
        <dbReference type="ARBA" id="ARBA00012959"/>
    </source>
</evidence>
<dbReference type="Gramene" id="TraesCS4B03G0855800.1">
    <property type="protein sequence ID" value="TraesCS4B03G0855800.1.CDS"/>
    <property type="gene ID" value="TraesCS4B03G0855800"/>
</dbReference>
<reference evidence="14" key="2">
    <citation type="submission" date="2018-10" db="UniProtKB">
        <authorList>
            <consortium name="EnsemblPlants"/>
        </authorList>
    </citation>
    <scope>IDENTIFICATION</scope>
</reference>
<dbReference type="NCBIfam" id="NF006020">
    <property type="entry name" value="PRK08162.1"/>
    <property type="match status" value="1"/>
</dbReference>
<dbReference type="EC" id="6.2.1.12" evidence="3"/>
<organism evidence="14">
    <name type="scientific">Triticum aestivum</name>
    <name type="common">Wheat</name>
    <dbReference type="NCBI Taxonomy" id="4565"/>
    <lineage>
        <taxon>Eukaryota</taxon>
        <taxon>Viridiplantae</taxon>
        <taxon>Streptophyta</taxon>
        <taxon>Embryophyta</taxon>
        <taxon>Tracheophyta</taxon>
        <taxon>Spermatophyta</taxon>
        <taxon>Magnoliopsida</taxon>
        <taxon>Liliopsida</taxon>
        <taxon>Poales</taxon>
        <taxon>Poaceae</taxon>
        <taxon>BOP clade</taxon>
        <taxon>Pooideae</taxon>
        <taxon>Triticodae</taxon>
        <taxon>Triticeae</taxon>
        <taxon>Triticinae</taxon>
        <taxon>Triticum</taxon>
    </lineage>
</organism>
<dbReference type="PANTHER" id="PTHR43859">
    <property type="entry name" value="ACYL-ACTIVATING ENZYME"/>
    <property type="match status" value="1"/>
</dbReference>
<comment type="catalytic activity">
    <reaction evidence="9">
        <text>(E)-4-coumaroyl-AMP + CoA = (E)-4-coumaroyl-CoA + AMP + H(+)</text>
        <dbReference type="Rhea" id="RHEA:72423"/>
        <dbReference type="ChEBI" id="CHEBI:15378"/>
        <dbReference type="ChEBI" id="CHEBI:57287"/>
        <dbReference type="ChEBI" id="CHEBI:85008"/>
        <dbReference type="ChEBI" id="CHEBI:192348"/>
        <dbReference type="ChEBI" id="CHEBI:456215"/>
    </reaction>
    <physiologicalReaction direction="left-to-right" evidence="9">
        <dbReference type="Rhea" id="RHEA:72424"/>
    </physiologicalReaction>
</comment>